<evidence type="ECO:0000313" key="1">
    <source>
        <dbReference type="EMBL" id="OGH69452.1"/>
    </source>
</evidence>
<gene>
    <name evidence="1" type="ORF">A2754_00870</name>
</gene>
<sequence>MLQGSVTADIDFTDVVCYGACGYFQLAQNERKEEAMGKSVSARLAEAGLPPEIHSIIGKKVSFAIGEHPMHTDRSYMGHADDCDVRQGTVSGTIVAVKVSDSEPPCLYLDTWPDKEGGKEVRPYLRYDGPSKGGWRWYERRNAASWGAPWSSGSRVIEHPGTLNLT</sequence>
<evidence type="ECO:0000313" key="2">
    <source>
        <dbReference type="Proteomes" id="UP000177953"/>
    </source>
</evidence>
<reference evidence="1 2" key="1">
    <citation type="journal article" date="2016" name="Nat. Commun.">
        <title>Thousands of microbial genomes shed light on interconnected biogeochemical processes in an aquifer system.</title>
        <authorList>
            <person name="Anantharaman K."/>
            <person name="Brown C.T."/>
            <person name="Hug L.A."/>
            <person name="Sharon I."/>
            <person name="Castelle C.J."/>
            <person name="Probst A.J."/>
            <person name="Thomas B.C."/>
            <person name="Singh A."/>
            <person name="Wilkins M.J."/>
            <person name="Karaoz U."/>
            <person name="Brodie E.L."/>
            <person name="Williams K.H."/>
            <person name="Hubbard S.S."/>
            <person name="Banfield J.F."/>
        </authorList>
    </citation>
    <scope>NUCLEOTIDE SEQUENCE [LARGE SCALE GENOMIC DNA]</scope>
</reference>
<name>A0A1F6MCR8_9BACT</name>
<protein>
    <submittedName>
        <fullName evidence="1">Uncharacterized protein</fullName>
    </submittedName>
</protein>
<accession>A0A1F6MCR8</accession>
<proteinExistence type="predicted"/>
<dbReference type="Proteomes" id="UP000177953">
    <property type="component" value="Unassembled WGS sequence"/>
</dbReference>
<organism evidence="1 2">
    <name type="scientific">Candidatus Magasanikbacteria bacterium RIFCSPHIGHO2_01_FULL_47_8</name>
    <dbReference type="NCBI Taxonomy" id="1798673"/>
    <lineage>
        <taxon>Bacteria</taxon>
        <taxon>Candidatus Magasanikiibacteriota</taxon>
    </lineage>
</organism>
<dbReference type="EMBL" id="MFPU01000040">
    <property type="protein sequence ID" value="OGH69452.1"/>
    <property type="molecule type" value="Genomic_DNA"/>
</dbReference>
<dbReference type="AlphaFoldDB" id="A0A1F6MCR8"/>
<comment type="caution">
    <text evidence="1">The sequence shown here is derived from an EMBL/GenBank/DDBJ whole genome shotgun (WGS) entry which is preliminary data.</text>
</comment>